<evidence type="ECO:0000313" key="12">
    <source>
        <dbReference type="Proteomes" id="UP000188541"/>
    </source>
</evidence>
<dbReference type="GO" id="GO:0015379">
    <property type="term" value="F:potassium:chloride symporter activity"/>
    <property type="evidence" value="ECO:0007669"/>
    <property type="project" value="InterPro"/>
</dbReference>
<feature type="transmembrane region" description="Helical" evidence="10">
    <location>
        <begin position="185"/>
        <end position="209"/>
    </location>
</feature>
<keyword evidence="3" id="KW-1003">Cell membrane</keyword>
<name>A0A1V3JLW5_9PAST</name>
<dbReference type="PANTHER" id="PTHR32024:SF1">
    <property type="entry name" value="KTR SYSTEM POTASSIUM UPTAKE PROTEIN B"/>
    <property type="match status" value="1"/>
</dbReference>
<protein>
    <submittedName>
        <fullName evidence="11">Ktr system potassium transporter B</fullName>
    </submittedName>
</protein>
<keyword evidence="6" id="KW-0630">Potassium</keyword>
<organism evidence="11 12">
    <name type="scientific">Rodentibacter genomosp. 2</name>
    <dbReference type="NCBI Taxonomy" id="1908266"/>
    <lineage>
        <taxon>Bacteria</taxon>
        <taxon>Pseudomonadati</taxon>
        <taxon>Pseudomonadota</taxon>
        <taxon>Gammaproteobacteria</taxon>
        <taxon>Pasteurellales</taxon>
        <taxon>Pasteurellaceae</taxon>
        <taxon>Rodentibacter</taxon>
    </lineage>
</organism>
<feature type="transmembrane region" description="Helical" evidence="10">
    <location>
        <begin position="72"/>
        <end position="95"/>
    </location>
</feature>
<dbReference type="Proteomes" id="UP000188541">
    <property type="component" value="Unassembled WGS sequence"/>
</dbReference>
<reference evidence="11 12" key="1">
    <citation type="submission" date="2016-10" db="EMBL/GenBank/DDBJ databases">
        <title>Rodentibacter gen. nov. and new species.</title>
        <authorList>
            <person name="Christensen H."/>
        </authorList>
    </citation>
    <scope>NUCLEOTIDE SEQUENCE [LARGE SCALE GENOMIC DNA]</scope>
    <source>
        <strain evidence="11 12">1996246016</strain>
    </source>
</reference>
<keyword evidence="7 10" id="KW-1133">Transmembrane helix</keyword>
<feature type="transmembrane region" description="Helical" evidence="10">
    <location>
        <begin position="401"/>
        <end position="422"/>
    </location>
</feature>
<accession>A0A1V3JLW5</accession>
<feature type="transmembrane region" description="Helical" evidence="10">
    <location>
        <begin position="12"/>
        <end position="35"/>
    </location>
</feature>
<evidence type="ECO:0000313" key="11">
    <source>
        <dbReference type="EMBL" id="OOF57222.1"/>
    </source>
</evidence>
<feature type="transmembrane region" description="Helical" evidence="10">
    <location>
        <begin position="125"/>
        <end position="147"/>
    </location>
</feature>
<dbReference type="STRING" id="1908266.BKK55_04735"/>
<evidence type="ECO:0000256" key="10">
    <source>
        <dbReference type="SAM" id="Phobius"/>
    </source>
</evidence>
<evidence type="ECO:0000256" key="1">
    <source>
        <dbReference type="ARBA" id="ARBA00004651"/>
    </source>
</evidence>
<proteinExistence type="predicted"/>
<feature type="transmembrane region" description="Helical" evidence="10">
    <location>
        <begin position="344"/>
        <end position="365"/>
    </location>
</feature>
<evidence type="ECO:0000256" key="5">
    <source>
        <dbReference type="ARBA" id="ARBA00022692"/>
    </source>
</evidence>
<dbReference type="InterPro" id="IPR003445">
    <property type="entry name" value="Cat_transpt"/>
</dbReference>
<dbReference type="NCBIfam" id="TIGR00933">
    <property type="entry name" value="2a38"/>
    <property type="match status" value="1"/>
</dbReference>
<feature type="transmembrane region" description="Helical" evidence="10">
    <location>
        <begin position="221"/>
        <end position="242"/>
    </location>
</feature>
<dbReference type="Pfam" id="PF02386">
    <property type="entry name" value="TrkH"/>
    <property type="match status" value="1"/>
</dbReference>
<dbReference type="AlphaFoldDB" id="A0A1V3JLW5"/>
<comment type="caution">
    <text evidence="11">The sequence shown here is derived from an EMBL/GenBank/DDBJ whole genome shotgun (WGS) entry which is preliminary data.</text>
</comment>
<keyword evidence="4" id="KW-0633">Potassium transport</keyword>
<feature type="transmembrane region" description="Helical" evidence="10">
    <location>
        <begin position="290"/>
        <end position="323"/>
    </location>
</feature>
<gene>
    <name evidence="11" type="ORF">BKK55_04735</name>
</gene>
<dbReference type="OrthoDB" id="9810952at2"/>
<dbReference type="EMBL" id="MLHO01000023">
    <property type="protein sequence ID" value="OOF57222.1"/>
    <property type="molecule type" value="Genomic_DNA"/>
</dbReference>
<keyword evidence="8" id="KW-0406">Ion transport</keyword>
<evidence type="ECO:0000256" key="9">
    <source>
        <dbReference type="ARBA" id="ARBA00023136"/>
    </source>
</evidence>
<evidence type="ECO:0000256" key="6">
    <source>
        <dbReference type="ARBA" id="ARBA00022958"/>
    </source>
</evidence>
<keyword evidence="9 10" id="KW-0472">Membrane</keyword>
<keyword evidence="5 10" id="KW-0812">Transmembrane</keyword>
<sequence>MKIYHSSTRPLRLLVFGFLSLIFIGACLLELPFAYNGDLPWLSAFFTSTSAVTVTGLSVTDTANYTTFGQSVIMILIQTGGLGFMTLAIAAMMSIGVRISLGNQQIAYEALGIVPLHLIGSTVRLVILFALSFELIAVVVLTLHWVGDLGFQRALYESIFYAISAFNNAGFALNSNSLTPFADDITVNFTIMALIILGGLGFTVLIDITKNRHWSKFNLNTRLILIATLVLNVGAFLVFFIMETHNPTTLENVSLQEQLLSSLFQAVTARTAGFNSIDISQMTDADTMVMMFLMLIGGGSLSTASGIKIGTLIVLIMATISYIKRKDSVTIFHYTISSDQIQRAIALFCISLCLIFVSLVILLMIERKHAFLDVIFEVISALGTVGLSRGLTGDLSPLGEIVIMFMMFIGRLGPLTIAYVIALPMHSKVRYPSTTIHIG</sequence>
<evidence type="ECO:0000256" key="4">
    <source>
        <dbReference type="ARBA" id="ARBA00022538"/>
    </source>
</evidence>
<dbReference type="PROSITE" id="PS51257">
    <property type="entry name" value="PROKAR_LIPOPROTEIN"/>
    <property type="match status" value="1"/>
</dbReference>
<dbReference type="RefSeq" id="WP_077550823.1">
    <property type="nucleotide sequence ID" value="NZ_MLHO01000023.1"/>
</dbReference>
<dbReference type="PANTHER" id="PTHR32024">
    <property type="entry name" value="TRK SYSTEM POTASSIUM UPTAKE PROTEIN TRKG-RELATED"/>
    <property type="match status" value="1"/>
</dbReference>
<evidence type="ECO:0000256" key="2">
    <source>
        <dbReference type="ARBA" id="ARBA00022448"/>
    </source>
</evidence>
<evidence type="ECO:0000256" key="3">
    <source>
        <dbReference type="ARBA" id="ARBA00022475"/>
    </source>
</evidence>
<evidence type="ECO:0000256" key="8">
    <source>
        <dbReference type="ARBA" id="ARBA00023065"/>
    </source>
</evidence>
<comment type="subcellular location">
    <subcellularLocation>
        <location evidence="1">Cell membrane</location>
        <topology evidence="1">Multi-pass membrane protein</topology>
    </subcellularLocation>
</comment>
<keyword evidence="2" id="KW-0813">Transport</keyword>
<evidence type="ECO:0000256" key="7">
    <source>
        <dbReference type="ARBA" id="ARBA00022989"/>
    </source>
</evidence>
<dbReference type="InterPro" id="IPR004772">
    <property type="entry name" value="TrkH"/>
</dbReference>
<keyword evidence="12" id="KW-1185">Reference proteome</keyword>
<dbReference type="GO" id="GO:0005886">
    <property type="term" value="C:plasma membrane"/>
    <property type="evidence" value="ECO:0007669"/>
    <property type="project" value="UniProtKB-SubCell"/>
</dbReference>